<name>A0ABU8YRW1_9CYAN</name>
<keyword evidence="2" id="KW-0472">Membrane</keyword>
<dbReference type="Pfam" id="PF11371">
    <property type="entry name" value="DUF3172"/>
    <property type="match status" value="1"/>
</dbReference>
<evidence type="ECO:0000313" key="3">
    <source>
        <dbReference type="EMBL" id="MEK0187185.1"/>
    </source>
</evidence>
<dbReference type="InterPro" id="IPR021511">
    <property type="entry name" value="DUF3172"/>
</dbReference>
<dbReference type="Proteomes" id="UP001384579">
    <property type="component" value="Unassembled WGS sequence"/>
</dbReference>
<feature type="compositionally biased region" description="Basic and acidic residues" evidence="1">
    <location>
        <begin position="7"/>
        <end position="20"/>
    </location>
</feature>
<protein>
    <submittedName>
        <fullName evidence="3">DUF3172 domain-containing protein</fullName>
    </submittedName>
</protein>
<proteinExistence type="predicted"/>
<feature type="transmembrane region" description="Helical" evidence="2">
    <location>
        <begin position="44"/>
        <end position="67"/>
    </location>
</feature>
<evidence type="ECO:0000256" key="1">
    <source>
        <dbReference type="SAM" id="MobiDB-lite"/>
    </source>
</evidence>
<feature type="region of interest" description="Disordered" evidence="1">
    <location>
        <begin position="1"/>
        <end position="40"/>
    </location>
</feature>
<keyword evidence="2" id="KW-1133">Transmembrane helix</keyword>
<accession>A0ABU8YRW1</accession>
<sequence length="200" mass="22050">MKRKPKPYNDRFTADAPRGDEDSDYSSPFGGQSRRATPSGKPSFVNYTSLGILAAVFILGIGIGIAFSSTATISPENVASREFIDRSAPNPELCVQFGASAMVTDMRAYVTLNPFNVYISQPTMRPGCVLRTNNWAILEQRKLVSQDQVRECKNRMNTFGFTGTLESQPDINCIYQNDSAKNLFINQPGSVAPTTDNQNF</sequence>
<reference evidence="3 4" key="1">
    <citation type="journal article" date="2020" name="Harmful Algae">
        <title>Molecular and morphological characterization of a novel dihydroanatoxin-a producing Microcoleus species (cyanobacteria) from the Russian River, California, USA.</title>
        <authorList>
            <person name="Conklin K.Y."/>
            <person name="Stancheva R."/>
            <person name="Otten T.G."/>
            <person name="Fadness R."/>
            <person name="Boyer G.L."/>
            <person name="Read B."/>
            <person name="Zhang X."/>
            <person name="Sheath R.G."/>
        </authorList>
    </citation>
    <scope>NUCLEOTIDE SEQUENCE [LARGE SCALE GENOMIC DNA]</scope>
    <source>
        <strain evidence="3 4">PTRS2</strain>
    </source>
</reference>
<organism evidence="3 4">
    <name type="scientific">Microcoleus anatoxicus PTRS2</name>
    <dbReference type="NCBI Taxonomy" id="2705321"/>
    <lineage>
        <taxon>Bacteria</taxon>
        <taxon>Bacillati</taxon>
        <taxon>Cyanobacteriota</taxon>
        <taxon>Cyanophyceae</taxon>
        <taxon>Oscillatoriophycideae</taxon>
        <taxon>Oscillatoriales</taxon>
        <taxon>Microcoleaceae</taxon>
        <taxon>Microcoleus</taxon>
        <taxon>Microcoleus anatoxicus</taxon>
    </lineage>
</organism>
<feature type="compositionally biased region" description="Polar residues" evidence="1">
    <location>
        <begin position="25"/>
        <end position="36"/>
    </location>
</feature>
<evidence type="ECO:0000313" key="4">
    <source>
        <dbReference type="Proteomes" id="UP001384579"/>
    </source>
</evidence>
<dbReference type="EMBL" id="JBBLXS010000315">
    <property type="protein sequence ID" value="MEK0187185.1"/>
    <property type="molecule type" value="Genomic_DNA"/>
</dbReference>
<gene>
    <name evidence="3" type="ORF">WMG39_20365</name>
</gene>
<keyword evidence="2" id="KW-0812">Transmembrane</keyword>
<keyword evidence="4" id="KW-1185">Reference proteome</keyword>
<comment type="caution">
    <text evidence="3">The sequence shown here is derived from an EMBL/GenBank/DDBJ whole genome shotgun (WGS) entry which is preliminary data.</text>
</comment>
<dbReference type="RefSeq" id="WP_340518691.1">
    <property type="nucleotide sequence ID" value="NZ_JBBLXS010000315.1"/>
</dbReference>
<evidence type="ECO:0000256" key="2">
    <source>
        <dbReference type="SAM" id="Phobius"/>
    </source>
</evidence>